<keyword evidence="9" id="KW-1185">Reference proteome</keyword>
<organism evidence="8 9">
    <name type="scientific">Heterostelium pallidum (strain ATCC 26659 / Pp 5 / PN500)</name>
    <name type="common">Cellular slime mold</name>
    <name type="synonym">Polysphondylium pallidum</name>
    <dbReference type="NCBI Taxonomy" id="670386"/>
    <lineage>
        <taxon>Eukaryota</taxon>
        <taxon>Amoebozoa</taxon>
        <taxon>Evosea</taxon>
        <taxon>Eumycetozoa</taxon>
        <taxon>Dictyostelia</taxon>
        <taxon>Acytosteliales</taxon>
        <taxon>Acytosteliaceae</taxon>
        <taxon>Heterostelium</taxon>
    </lineage>
</organism>
<evidence type="ECO:0000313" key="9">
    <source>
        <dbReference type="Proteomes" id="UP000001396"/>
    </source>
</evidence>
<dbReference type="PANTHER" id="PTHR22911">
    <property type="entry name" value="ACYL-MALONYL CONDENSING ENZYME-RELATED"/>
    <property type="match status" value="1"/>
</dbReference>
<feature type="region of interest" description="Disordered" evidence="5">
    <location>
        <begin position="78"/>
        <end position="97"/>
    </location>
</feature>
<feature type="transmembrane region" description="Helical" evidence="6">
    <location>
        <begin position="328"/>
        <end position="347"/>
    </location>
</feature>
<evidence type="ECO:0000256" key="2">
    <source>
        <dbReference type="ARBA" id="ARBA00022692"/>
    </source>
</evidence>
<evidence type="ECO:0000256" key="3">
    <source>
        <dbReference type="ARBA" id="ARBA00022989"/>
    </source>
</evidence>
<keyword evidence="4 6" id="KW-0472">Membrane</keyword>
<dbReference type="InParanoid" id="D3B835"/>
<dbReference type="EMBL" id="ADBJ01000020">
    <property type="protein sequence ID" value="EFA82203.1"/>
    <property type="molecule type" value="Genomic_DNA"/>
</dbReference>
<comment type="caution">
    <text evidence="8">The sequence shown here is derived from an EMBL/GenBank/DDBJ whole genome shotgun (WGS) entry which is preliminary data.</text>
</comment>
<dbReference type="Pfam" id="PF00892">
    <property type="entry name" value="EamA"/>
    <property type="match status" value="2"/>
</dbReference>
<name>D3B835_HETP5</name>
<proteinExistence type="predicted"/>
<feature type="region of interest" description="Disordered" evidence="5">
    <location>
        <begin position="26"/>
        <end position="55"/>
    </location>
</feature>
<protein>
    <recommendedName>
        <fullName evidence="7">EamA domain-containing protein</fullName>
    </recommendedName>
</protein>
<sequence>MSTTTTTTTSTSSTVMSDSSNSLYMKINSSAGDDKGPLVINQKSPLKSSISTPTDFGKKNKGGAILLNGANMPIDSDDDDDDGLIASSSNSINSSKHNDKERLLLKTASGFDDKLSLNASSSSVSSVSTNAGNSTSTTVQSLPGGLQETTFKLGSSNALKKSSLLSSSRMLRNSNANVLTYSMDHMVLAASSDIGPPPPTHHASGAIMMTPIKTIQEDGTEVITMSPDGTELDNLEEIELEMAEEVEAMPQTLKEKLLFHIKAKLGLIFMVASSFFFSIMALLVNIISKKGIQSLEIAFIRSAFGLIGCLLVLGSLRVNPLGDKPKRLFLTIRGLSGTVSLAAYFFTITVLPLSEAVCISFTSPVITAALAAVVLKEKWGKFDAICAVLSLVGVGIISKPAFIFGSMAHDPNVPSEGHRLLYILIGIGGSFFSALSFVAVRKIGPGTNPFVLVAYFSAVASAVTLPASILFQKFVWPSGHEWLLLSTLGVIALIAQSLVNRGIQLEKAAKAASMNYTQIIFTFLWELIFLNEKPDWLTIIGALLILSCAGVTAFRK</sequence>
<feature type="transmembrane region" description="Helical" evidence="6">
    <location>
        <begin position="265"/>
        <end position="287"/>
    </location>
</feature>
<reference evidence="8 9" key="1">
    <citation type="journal article" date="2011" name="Genome Res.">
        <title>Phylogeny-wide analysis of social amoeba genomes highlights ancient origins for complex intercellular communication.</title>
        <authorList>
            <person name="Heidel A.J."/>
            <person name="Lawal H.M."/>
            <person name="Felder M."/>
            <person name="Schilde C."/>
            <person name="Helps N.R."/>
            <person name="Tunggal B."/>
            <person name="Rivero F."/>
            <person name="John U."/>
            <person name="Schleicher M."/>
            <person name="Eichinger L."/>
            <person name="Platzer M."/>
            <person name="Noegel A.A."/>
            <person name="Schaap P."/>
            <person name="Gloeckner G."/>
        </authorList>
    </citation>
    <scope>NUCLEOTIDE SEQUENCE [LARGE SCALE GENOMIC DNA]</scope>
    <source>
        <strain evidence="9">ATCC 26659 / Pp 5 / PN500</strain>
    </source>
</reference>
<evidence type="ECO:0000313" key="8">
    <source>
        <dbReference type="EMBL" id="EFA82203.1"/>
    </source>
</evidence>
<dbReference type="STRING" id="670386.D3B835"/>
<feature type="transmembrane region" description="Helical" evidence="6">
    <location>
        <begin position="387"/>
        <end position="408"/>
    </location>
</feature>
<keyword evidence="2 6" id="KW-0812">Transmembrane</keyword>
<feature type="transmembrane region" description="Helical" evidence="6">
    <location>
        <begin position="420"/>
        <end position="440"/>
    </location>
</feature>
<dbReference type="Proteomes" id="UP000001396">
    <property type="component" value="Unassembled WGS sequence"/>
</dbReference>
<feature type="transmembrane region" description="Helical" evidence="6">
    <location>
        <begin position="299"/>
        <end position="316"/>
    </location>
</feature>
<dbReference type="GeneID" id="31360113"/>
<keyword evidence="3 6" id="KW-1133">Transmembrane helix</keyword>
<feature type="domain" description="EamA" evidence="7">
    <location>
        <begin position="422"/>
        <end position="547"/>
    </location>
</feature>
<comment type="subcellular location">
    <subcellularLocation>
        <location evidence="1">Membrane</location>
        <topology evidence="1">Multi-pass membrane protein</topology>
    </subcellularLocation>
</comment>
<dbReference type="GO" id="GO:0016020">
    <property type="term" value="C:membrane"/>
    <property type="evidence" value="ECO:0007669"/>
    <property type="project" value="UniProtKB-SubCell"/>
</dbReference>
<dbReference type="InterPro" id="IPR000620">
    <property type="entry name" value="EamA_dom"/>
</dbReference>
<feature type="compositionally biased region" description="Polar residues" evidence="5">
    <location>
        <begin position="41"/>
        <end position="54"/>
    </location>
</feature>
<evidence type="ECO:0000256" key="4">
    <source>
        <dbReference type="ARBA" id="ARBA00023136"/>
    </source>
</evidence>
<dbReference type="InterPro" id="IPR037185">
    <property type="entry name" value="EmrE-like"/>
</dbReference>
<evidence type="ECO:0000259" key="7">
    <source>
        <dbReference type="Pfam" id="PF00892"/>
    </source>
</evidence>
<feature type="transmembrane region" description="Helical" evidence="6">
    <location>
        <begin position="452"/>
        <end position="476"/>
    </location>
</feature>
<feature type="region of interest" description="Disordered" evidence="5">
    <location>
        <begin position="123"/>
        <end position="143"/>
    </location>
</feature>
<dbReference type="AlphaFoldDB" id="D3B835"/>
<dbReference type="RefSeq" id="XP_020434320.1">
    <property type="nucleotide sequence ID" value="XM_020575525.1"/>
</dbReference>
<feature type="transmembrane region" description="Helical" evidence="6">
    <location>
        <begin position="482"/>
        <end position="499"/>
    </location>
</feature>
<evidence type="ECO:0000256" key="6">
    <source>
        <dbReference type="SAM" id="Phobius"/>
    </source>
</evidence>
<feature type="transmembrane region" description="Helical" evidence="6">
    <location>
        <begin position="536"/>
        <end position="554"/>
    </location>
</feature>
<feature type="transmembrane region" description="Helical" evidence="6">
    <location>
        <begin position="511"/>
        <end position="530"/>
    </location>
</feature>
<dbReference type="PANTHER" id="PTHR22911:SF6">
    <property type="entry name" value="SOLUTE CARRIER FAMILY 35 MEMBER G1"/>
    <property type="match status" value="1"/>
</dbReference>
<dbReference type="SUPFAM" id="SSF103481">
    <property type="entry name" value="Multidrug resistance efflux transporter EmrE"/>
    <property type="match status" value="2"/>
</dbReference>
<evidence type="ECO:0000256" key="1">
    <source>
        <dbReference type="ARBA" id="ARBA00004141"/>
    </source>
</evidence>
<gene>
    <name evidence="8" type="ORF">PPL_04626</name>
</gene>
<dbReference type="FunCoup" id="D3B835">
    <property type="interactions" value="26"/>
</dbReference>
<accession>D3B835</accession>
<feature type="compositionally biased region" description="Low complexity" evidence="5">
    <location>
        <begin position="123"/>
        <end position="139"/>
    </location>
</feature>
<feature type="transmembrane region" description="Helical" evidence="6">
    <location>
        <begin position="353"/>
        <end position="375"/>
    </location>
</feature>
<evidence type="ECO:0000256" key="5">
    <source>
        <dbReference type="SAM" id="MobiDB-lite"/>
    </source>
</evidence>
<feature type="domain" description="EamA" evidence="7">
    <location>
        <begin position="265"/>
        <end position="398"/>
    </location>
</feature>